<accession>A0A222WK21</accession>
<dbReference type="GO" id="GO:0004312">
    <property type="term" value="F:fatty acid synthase activity"/>
    <property type="evidence" value="ECO:0007669"/>
    <property type="project" value="TreeGrafter"/>
</dbReference>
<dbReference type="GO" id="GO:0006633">
    <property type="term" value="P:fatty acid biosynthetic process"/>
    <property type="evidence" value="ECO:0007669"/>
    <property type="project" value="TreeGrafter"/>
</dbReference>
<comment type="function">
    <text evidence="1">Involved in some intermediate steps for the synthesis of the antibiotic polyketide bacillaene which is involved in secondary metabolism.</text>
</comment>
<dbReference type="InterPro" id="IPR050091">
    <property type="entry name" value="PKS_NRPS_Biosynth_Enz"/>
</dbReference>
<dbReference type="AlphaFoldDB" id="A0A222WK21"/>
<dbReference type="GO" id="GO:0071770">
    <property type="term" value="P:DIM/DIP cell wall layer assembly"/>
    <property type="evidence" value="ECO:0007669"/>
    <property type="project" value="TreeGrafter"/>
</dbReference>
<dbReference type="InterPro" id="IPR014031">
    <property type="entry name" value="Ketoacyl_synth_C"/>
</dbReference>
<dbReference type="KEGG" id="pkb:B4V02_06320"/>
<protein>
    <recommendedName>
        <fullName evidence="7">Ketosynthase family 3 (KS3) domain-containing protein</fullName>
    </recommendedName>
</protein>
<dbReference type="PANTHER" id="PTHR43775:SF37">
    <property type="entry name" value="SI:DKEY-61P9.11"/>
    <property type="match status" value="1"/>
</dbReference>
<evidence type="ECO:0000256" key="6">
    <source>
        <dbReference type="RuleBase" id="RU003694"/>
    </source>
</evidence>
<evidence type="ECO:0000256" key="3">
    <source>
        <dbReference type="ARBA" id="ARBA00022450"/>
    </source>
</evidence>
<evidence type="ECO:0000313" key="8">
    <source>
        <dbReference type="EMBL" id="ASR46318.1"/>
    </source>
</evidence>
<evidence type="ECO:0000259" key="7">
    <source>
        <dbReference type="PROSITE" id="PS52004"/>
    </source>
</evidence>
<dbReference type="OrthoDB" id="9765680at2"/>
<keyword evidence="9" id="KW-1185">Reference proteome</keyword>
<gene>
    <name evidence="8" type="ORF">B4V02_06320</name>
</gene>
<dbReference type="Proteomes" id="UP000214666">
    <property type="component" value="Chromosome"/>
</dbReference>
<dbReference type="PROSITE" id="PS52004">
    <property type="entry name" value="KS3_2"/>
    <property type="match status" value="1"/>
</dbReference>
<dbReference type="InterPro" id="IPR016039">
    <property type="entry name" value="Thiolase-like"/>
</dbReference>
<dbReference type="EMBL" id="CP020028">
    <property type="protein sequence ID" value="ASR46318.1"/>
    <property type="molecule type" value="Genomic_DNA"/>
</dbReference>
<dbReference type="SMART" id="SM00825">
    <property type="entry name" value="PKS_KS"/>
    <property type="match status" value="1"/>
</dbReference>
<dbReference type="InterPro" id="IPR020841">
    <property type="entry name" value="PKS_Beta-ketoAc_synthase_dom"/>
</dbReference>
<dbReference type="Gene3D" id="3.40.366.10">
    <property type="entry name" value="Malonyl-Coenzyme A Acyl Carrier Protein, domain 2"/>
    <property type="match status" value="1"/>
</dbReference>
<dbReference type="CDD" id="cd00833">
    <property type="entry name" value="PKS"/>
    <property type="match status" value="1"/>
</dbReference>
<evidence type="ECO:0000256" key="5">
    <source>
        <dbReference type="ARBA" id="ARBA00022679"/>
    </source>
</evidence>
<dbReference type="Gene3D" id="1.10.1240.100">
    <property type="match status" value="1"/>
</dbReference>
<comment type="similarity">
    <text evidence="6">Belongs to the thiolase-like superfamily. Beta-ketoacyl-ACP synthases family.</text>
</comment>
<name>A0A222WK21_9BACL</name>
<comment type="pathway">
    <text evidence="2">Antibiotic biosynthesis; bacillaene biosynthesis.</text>
</comment>
<dbReference type="FunFam" id="3.40.47.10:FF:000019">
    <property type="entry name" value="Polyketide synthase type I"/>
    <property type="match status" value="1"/>
</dbReference>
<keyword evidence="4" id="KW-0597">Phosphoprotein</keyword>
<evidence type="ECO:0000256" key="2">
    <source>
        <dbReference type="ARBA" id="ARBA00004789"/>
    </source>
</evidence>
<dbReference type="Pfam" id="PF02801">
    <property type="entry name" value="Ketoacyl-synt_C"/>
    <property type="match status" value="1"/>
</dbReference>
<dbReference type="PANTHER" id="PTHR43775">
    <property type="entry name" value="FATTY ACID SYNTHASE"/>
    <property type="match status" value="1"/>
</dbReference>
<feature type="domain" description="Ketosynthase family 3 (KS3)" evidence="7">
    <location>
        <begin position="20"/>
        <end position="446"/>
    </location>
</feature>
<dbReference type="Gene3D" id="3.30.70.3290">
    <property type="match status" value="1"/>
</dbReference>
<reference evidence="8 9" key="1">
    <citation type="submission" date="2017-03" db="EMBL/GenBank/DDBJ databases">
        <title>Complete genome sequence of Paenibacillus Kribbensis producing bioflocculants.</title>
        <authorList>
            <person name="Lee H.-G."/>
            <person name="Oh H.-M."/>
        </authorList>
    </citation>
    <scope>NUCLEOTIDE SEQUENCE [LARGE SCALE GENOMIC DNA]</scope>
    <source>
        <strain evidence="8 9">AM49</strain>
    </source>
</reference>
<dbReference type="SUPFAM" id="SSF52151">
    <property type="entry name" value="FabD/lysophospholipase-like"/>
    <property type="match status" value="1"/>
</dbReference>
<dbReference type="Pfam" id="PF16197">
    <property type="entry name" value="KAsynt_C_assoc"/>
    <property type="match status" value="1"/>
</dbReference>
<dbReference type="Gene3D" id="3.40.47.10">
    <property type="match status" value="1"/>
</dbReference>
<dbReference type="GO" id="GO:0005737">
    <property type="term" value="C:cytoplasm"/>
    <property type="evidence" value="ECO:0007669"/>
    <property type="project" value="TreeGrafter"/>
</dbReference>
<dbReference type="Pfam" id="PF00109">
    <property type="entry name" value="ketoacyl-synt"/>
    <property type="match status" value="1"/>
</dbReference>
<keyword evidence="3" id="KW-0596">Phosphopantetheine</keyword>
<dbReference type="InterPro" id="IPR016035">
    <property type="entry name" value="Acyl_Trfase/lysoPLipase"/>
</dbReference>
<evidence type="ECO:0000256" key="4">
    <source>
        <dbReference type="ARBA" id="ARBA00022553"/>
    </source>
</evidence>
<dbReference type="InterPro" id="IPR001227">
    <property type="entry name" value="Ac_transferase_dom_sf"/>
</dbReference>
<sequence length="1006" mass="113963">MEQFMSKVQSGRVRRMRSKKADIAVVGMSCRFPDAYDYNQFWNNLEFGVDSVREIPPDRWDVKTYYAMDMDKSGQSISKWCGLLDHVYDFDHQFFKISPREAIHMDPQQRLMLEETWHCIEDSGISLATLQHKQTAVYAGVMTTDYRQEMIDAEHGMDSYACLGNFESLLSNRISYTFDFQGASQTINAACASSLVAVHEAKQALRLRKCDYALVACVNLNLHPWKYVSFSKSRMLSPDGVCRAFDLHANGYVPGDGVAVLLLQRLDEAVKDQNLIYGIIKGSDVNHSGKSQSITAPRIQTQQDVIKGAYQDADLRPEMVNYVEAHGTGTSLGDPIELEGLTRAFRQFTDKKQFCKIGSVKTNIGHLESAAGLAGIIKVLMMMKHRKIPKTLHLKTLNPIINWANSPFIPANGLSSWEPVEEDGPLRASVSSFGFGGVNSHVLLEEYQNAETDEVFNTNRSEFFILSAKTPQALENLQEAWRTFVTTEDFKAHTLSDISSVLLMGREAFQYRCGILVHHKEELKEKLLADYLPQMKATKCSWELNISNLSWESYADIEPLYVECKLFKQVIDDAMKTLRSLHVGRKISSGFFQESWIGPEKSLYQLITGYAYAFSLISLGLAPSVVTGHNDGWWAAMAISGILTLEDVLAVKTGKCELKDIMFSCPAIPIREPVTGEIYVPLQCNEAYIHDLISLTEHGVKEQSGSSASKSPNDNGLQTYIQKSRLLYPVQYTFKGYIDDWESVIQKETSCSIVGILCDEELLNTGNVSNDLLLIVLVSSLRKLYRKWNLEEQQFIIGSRLEEIMDLLDEGILPKETLVQIMTQINTVVSAVAIINNNLIKILSDREYPLMKKYYQNEMKVAMKPEWISRIESADHVFSHQADMKVVYIGNCNPATDLGIHFGAAIDSVTRFYQGVFQLWLKGAPIRWNRLFPGKSYHKIGLPVYPFDRNTFRINERKEQPLANNTLELEDWKLKQLLLSLEKGELEIDDIKREMGDAWCQTINSQ</sequence>
<evidence type="ECO:0000256" key="1">
    <source>
        <dbReference type="ARBA" id="ARBA00003299"/>
    </source>
</evidence>
<dbReference type="InterPro" id="IPR032821">
    <property type="entry name" value="PKS_assoc"/>
</dbReference>
<dbReference type="InterPro" id="IPR014030">
    <property type="entry name" value="Ketoacyl_synth_N"/>
</dbReference>
<dbReference type="GO" id="GO:0005886">
    <property type="term" value="C:plasma membrane"/>
    <property type="evidence" value="ECO:0007669"/>
    <property type="project" value="TreeGrafter"/>
</dbReference>
<dbReference type="SUPFAM" id="SSF53901">
    <property type="entry name" value="Thiolase-like"/>
    <property type="match status" value="1"/>
</dbReference>
<organism evidence="8 9">
    <name type="scientific">Paenibacillus kribbensis</name>
    <dbReference type="NCBI Taxonomy" id="172713"/>
    <lineage>
        <taxon>Bacteria</taxon>
        <taxon>Bacillati</taxon>
        <taxon>Bacillota</taxon>
        <taxon>Bacilli</taxon>
        <taxon>Bacillales</taxon>
        <taxon>Paenibacillaceae</taxon>
        <taxon>Paenibacillus</taxon>
    </lineage>
</organism>
<keyword evidence="5 6" id="KW-0808">Transferase</keyword>
<evidence type="ECO:0000313" key="9">
    <source>
        <dbReference type="Proteomes" id="UP000214666"/>
    </source>
</evidence>
<proteinExistence type="inferred from homology"/>